<dbReference type="SUPFAM" id="SSF54236">
    <property type="entry name" value="Ubiquitin-like"/>
    <property type="match status" value="1"/>
</dbReference>
<protein>
    <recommendedName>
        <fullName evidence="1">Ubiquitin-like domain-containing protein</fullName>
    </recommendedName>
</protein>
<gene>
    <name evidence="2" type="ORF">CSUI_003678</name>
</gene>
<evidence type="ECO:0000313" key="2">
    <source>
        <dbReference type="EMBL" id="PHJ22475.1"/>
    </source>
</evidence>
<dbReference type="VEuPathDB" id="ToxoDB:CSUI_003678"/>
<sequence>MAADNSSGLSLPPKNVELREKEAAVLQGDDLALSVSVPDQDPVEINVKSSTEVGYVKLLLAERLGIEPRRLRLFHIYEDKEVTLIDPMSLCDFKGIQPPSANLQAQVL</sequence>
<dbReference type="Proteomes" id="UP000221165">
    <property type="component" value="Unassembled WGS sequence"/>
</dbReference>
<dbReference type="EMBL" id="MIGC01001659">
    <property type="protein sequence ID" value="PHJ22475.1"/>
    <property type="molecule type" value="Genomic_DNA"/>
</dbReference>
<organism evidence="2 3">
    <name type="scientific">Cystoisospora suis</name>
    <dbReference type="NCBI Taxonomy" id="483139"/>
    <lineage>
        <taxon>Eukaryota</taxon>
        <taxon>Sar</taxon>
        <taxon>Alveolata</taxon>
        <taxon>Apicomplexa</taxon>
        <taxon>Conoidasida</taxon>
        <taxon>Coccidia</taxon>
        <taxon>Eucoccidiorida</taxon>
        <taxon>Eimeriorina</taxon>
        <taxon>Sarcocystidae</taxon>
        <taxon>Cystoisospora</taxon>
    </lineage>
</organism>
<dbReference type="InterPro" id="IPR000626">
    <property type="entry name" value="Ubiquitin-like_dom"/>
</dbReference>
<accession>A0A2C6L3Z0</accession>
<dbReference type="OrthoDB" id="328608at2759"/>
<name>A0A2C6L3Z0_9APIC</name>
<dbReference type="PROSITE" id="PS50053">
    <property type="entry name" value="UBIQUITIN_2"/>
    <property type="match status" value="1"/>
</dbReference>
<proteinExistence type="predicted"/>
<dbReference type="RefSeq" id="XP_067924152.1">
    <property type="nucleotide sequence ID" value="XM_068063873.1"/>
</dbReference>
<dbReference type="InterPro" id="IPR029071">
    <property type="entry name" value="Ubiquitin-like_domsf"/>
</dbReference>
<feature type="domain" description="Ubiquitin-like" evidence="1">
    <location>
        <begin position="31"/>
        <end position="93"/>
    </location>
</feature>
<dbReference type="GeneID" id="94427084"/>
<dbReference type="AlphaFoldDB" id="A0A2C6L3Z0"/>
<keyword evidence="3" id="KW-1185">Reference proteome</keyword>
<evidence type="ECO:0000259" key="1">
    <source>
        <dbReference type="PROSITE" id="PS50053"/>
    </source>
</evidence>
<comment type="caution">
    <text evidence="2">The sequence shown here is derived from an EMBL/GenBank/DDBJ whole genome shotgun (WGS) entry which is preliminary data.</text>
</comment>
<dbReference type="CDD" id="cd17039">
    <property type="entry name" value="Ubl_ubiquitin_like"/>
    <property type="match status" value="1"/>
</dbReference>
<evidence type="ECO:0000313" key="3">
    <source>
        <dbReference type="Proteomes" id="UP000221165"/>
    </source>
</evidence>
<reference evidence="2 3" key="1">
    <citation type="journal article" date="2017" name="Int. J. Parasitol.">
        <title>The genome of the protozoan parasite Cystoisospora suis and a reverse vaccinology approach to identify vaccine candidates.</title>
        <authorList>
            <person name="Palmieri N."/>
            <person name="Shrestha A."/>
            <person name="Ruttkowski B."/>
            <person name="Beck T."/>
            <person name="Vogl C."/>
            <person name="Tomley F."/>
            <person name="Blake D.P."/>
            <person name="Joachim A."/>
        </authorList>
    </citation>
    <scope>NUCLEOTIDE SEQUENCE [LARGE SCALE GENOMIC DNA]</scope>
    <source>
        <strain evidence="2 3">Wien I</strain>
    </source>
</reference>